<keyword evidence="3" id="KW-1185">Reference proteome</keyword>
<dbReference type="InterPro" id="IPR008906">
    <property type="entry name" value="HATC_C_dom"/>
</dbReference>
<evidence type="ECO:0000259" key="1">
    <source>
        <dbReference type="Pfam" id="PF05699"/>
    </source>
</evidence>
<dbReference type="Pfam" id="PF05699">
    <property type="entry name" value="Dimer_Tnp_hAT"/>
    <property type="match status" value="1"/>
</dbReference>
<dbReference type="AlphaFoldDB" id="A0A9D4BMG7"/>
<gene>
    <name evidence="2" type="ORF">DPMN_085989</name>
</gene>
<proteinExistence type="predicted"/>
<dbReference type="EMBL" id="JAIWYP010000016">
    <property type="protein sequence ID" value="KAH3698468.1"/>
    <property type="molecule type" value="Genomic_DNA"/>
</dbReference>
<name>A0A9D4BMG7_DREPO</name>
<feature type="domain" description="HAT C-terminal dimerisation" evidence="1">
    <location>
        <begin position="59"/>
        <end position="89"/>
    </location>
</feature>
<protein>
    <recommendedName>
        <fullName evidence="1">HAT C-terminal dimerisation domain-containing protein</fullName>
    </recommendedName>
</protein>
<sequence>MVQSVTDKNKPAVYKCYAADHQCEPQQLDRKVNRLKVRWSLMDADKRPKTLLDALNACGGGYPLFQLILTELLSMPVTSASCERSFIVLKHTFALPLALIALQLLQCSTSTGRHSKSDQPFASTMSRNMHFL</sequence>
<reference evidence="2" key="2">
    <citation type="submission" date="2020-11" db="EMBL/GenBank/DDBJ databases">
        <authorList>
            <person name="McCartney M.A."/>
            <person name="Auch B."/>
            <person name="Kono T."/>
            <person name="Mallez S."/>
            <person name="Becker A."/>
            <person name="Gohl D.M."/>
            <person name="Silverstein K.A.T."/>
            <person name="Koren S."/>
            <person name="Bechman K.B."/>
            <person name="Herman A."/>
            <person name="Abrahante J.E."/>
            <person name="Garbe J."/>
        </authorList>
    </citation>
    <scope>NUCLEOTIDE SEQUENCE</scope>
    <source>
        <strain evidence="2">Duluth1</strain>
        <tissue evidence="2">Whole animal</tissue>
    </source>
</reference>
<dbReference type="Proteomes" id="UP000828390">
    <property type="component" value="Unassembled WGS sequence"/>
</dbReference>
<organism evidence="2 3">
    <name type="scientific">Dreissena polymorpha</name>
    <name type="common">Zebra mussel</name>
    <name type="synonym">Mytilus polymorpha</name>
    <dbReference type="NCBI Taxonomy" id="45954"/>
    <lineage>
        <taxon>Eukaryota</taxon>
        <taxon>Metazoa</taxon>
        <taxon>Spiralia</taxon>
        <taxon>Lophotrochozoa</taxon>
        <taxon>Mollusca</taxon>
        <taxon>Bivalvia</taxon>
        <taxon>Autobranchia</taxon>
        <taxon>Heteroconchia</taxon>
        <taxon>Euheterodonta</taxon>
        <taxon>Imparidentia</taxon>
        <taxon>Neoheterodontei</taxon>
        <taxon>Myida</taxon>
        <taxon>Dreissenoidea</taxon>
        <taxon>Dreissenidae</taxon>
        <taxon>Dreissena</taxon>
    </lineage>
</organism>
<dbReference type="GO" id="GO:0046983">
    <property type="term" value="F:protein dimerization activity"/>
    <property type="evidence" value="ECO:0007669"/>
    <property type="project" value="InterPro"/>
</dbReference>
<evidence type="ECO:0000313" key="3">
    <source>
        <dbReference type="Proteomes" id="UP000828390"/>
    </source>
</evidence>
<evidence type="ECO:0000313" key="2">
    <source>
        <dbReference type="EMBL" id="KAH3698468.1"/>
    </source>
</evidence>
<accession>A0A9D4BMG7</accession>
<comment type="caution">
    <text evidence="2">The sequence shown here is derived from an EMBL/GenBank/DDBJ whole genome shotgun (WGS) entry which is preliminary data.</text>
</comment>
<reference evidence="2" key="1">
    <citation type="journal article" date="2019" name="bioRxiv">
        <title>The Genome of the Zebra Mussel, Dreissena polymorpha: A Resource for Invasive Species Research.</title>
        <authorList>
            <person name="McCartney M.A."/>
            <person name="Auch B."/>
            <person name="Kono T."/>
            <person name="Mallez S."/>
            <person name="Zhang Y."/>
            <person name="Obille A."/>
            <person name="Becker A."/>
            <person name="Abrahante J.E."/>
            <person name="Garbe J."/>
            <person name="Badalamenti J.P."/>
            <person name="Herman A."/>
            <person name="Mangelson H."/>
            <person name="Liachko I."/>
            <person name="Sullivan S."/>
            <person name="Sone E.D."/>
            <person name="Koren S."/>
            <person name="Silverstein K.A.T."/>
            <person name="Beckman K.B."/>
            <person name="Gohl D.M."/>
        </authorList>
    </citation>
    <scope>NUCLEOTIDE SEQUENCE</scope>
    <source>
        <strain evidence="2">Duluth1</strain>
        <tissue evidence="2">Whole animal</tissue>
    </source>
</reference>